<evidence type="ECO:0000313" key="2">
    <source>
        <dbReference type="Proteomes" id="UP000886885"/>
    </source>
</evidence>
<dbReference type="OrthoDB" id="1710675at2759"/>
<dbReference type="PANTHER" id="PTHR32440:SF11">
    <property type="entry name" value="METALLOPHOSPHOESTERASE DOMAIN-CONTAINING PROTEIN"/>
    <property type="match status" value="1"/>
</dbReference>
<proteinExistence type="predicted"/>
<dbReference type="Proteomes" id="UP000886885">
    <property type="component" value="Chromosome 6A"/>
</dbReference>
<dbReference type="GO" id="GO:0016788">
    <property type="term" value="F:hydrolase activity, acting on ester bonds"/>
    <property type="evidence" value="ECO:0007669"/>
    <property type="project" value="TreeGrafter"/>
</dbReference>
<accession>A0A8X7ZGX8</accession>
<reference evidence="1" key="1">
    <citation type="journal article" date="2020" name="bioRxiv">
        <title>Hybrid origin of Populus tomentosa Carr. identified through genome sequencing and phylogenomic analysis.</title>
        <authorList>
            <person name="An X."/>
            <person name="Gao K."/>
            <person name="Chen Z."/>
            <person name="Li J."/>
            <person name="Yang X."/>
            <person name="Yang X."/>
            <person name="Zhou J."/>
            <person name="Guo T."/>
            <person name="Zhao T."/>
            <person name="Huang S."/>
            <person name="Miao D."/>
            <person name="Khan W.U."/>
            <person name="Rao P."/>
            <person name="Ye M."/>
            <person name="Lei B."/>
            <person name="Liao W."/>
            <person name="Wang J."/>
            <person name="Ji L."/>
            <person name="Li Y."/>
            <person name="Guo B."/>
            <person name="Mustafa N.S."/>
            <person name="Li S."/>
            <person name="Yun Q."/>
            <person name="Keller S.R."/>
            <person name="Mao J."/>
            <person name="Zhang R."/>
            <person name="Strauss S.H."/>
        </authorList>
    </citation>
    <scope>NUCLEOTIDE SEQUENCE</scope>
    <source>
        <strain evidence="1">GM15</strain>
        <tissue evidence="1">Leaf</tissue>
    </source>
</reference>
<comment type="caution">
    <text evidence="1">The sequence shown here is derived from an EMBL/GenBank/DDBJ whole genome shotgun (WGS) entry which is preliminary data.</text>
</comment>
<evidence type="ECO:0000313" key="1">
    <source>
        <dbReference type="EMBL" id="KAG6771233.1"/>
    </source>
</evidence>
<gene>
    <name evidence="1" type="ORF">POTOM_022580</name>
</gene>
<organism evidence="1 2">
    <name type="scientific">Populus tomentosa</name>
    <name type="common">Chinese white poplar</name>
    <dbReference type="NCBI Taxonomy" id="118781"/>
    <lineage>
        <taxon>Eukaryota</taxon>
        <taxon>Viridiplantae</taxon>
        <taxon>Streptophyta</taxon>
        <taxon>Embryophyta</taxon>
        <taxon>Tracheophyta</taxon>
        <taxon>Spermatophyta</taxon>
        <taxon>Magnoliopsida</taxon>
        <taxon>eudicotyledons</taxon>
        <taxon>Gunneridae</taxon>
        <taxon>Pentapetalae</taxon>
        <taxon>rosids</taxon>
        <taxon>fabids</taxon>
        <taxon>Malpighiales</taxon>
        <taxon>Salicaceae</taxon>
        <taxon>Saliceae</taxon>
        <taxon>Populus</taxon>
    </lineage>
</organism>
<dbReference type="EMBL" id="JAAWWB010000011">
    <property type="protein sequence ID" value="KAG6771233.1"/>
    <property type="molecule type" value="Genomic_DNA"/>
</dbReference>
<dbReference type="PANTHER" id="PTHR32440">
    <property type="entry name" value="PHOSPHATASE DCR2-RELATED-RELATED"/>
    <property type="match status" value="1"/>
</dbReference>
<name>A0A8X7ZGX8_POPTO</name>
<sequence>MSVHLIFDFLDVFFIEIDINHCIFRGTQRIELMRNEIEHNLLTLSKTGPKDLWPSISNHVLQLSSSDDPESPVLCSCFLRFWWSNLPVNTTELDPYPRGRYSGGRFQVAAQEPELGVMDMLAKRSSVVKMWSLLIVLHWIVAGTQAVFAGHSHGLDWCCRCKKLWLCFARDSGYGGYGNCPGGARILGGNVRTQPDYLSS</sequence>
<dbReference type="AlphaFoldDB" id="A0A8X7ZGX8"/>
<protein>
    <submittedName>
        <fullName evidence="1">Uncharacterized protein</fullName>
    </submittedName>
</protein>
<dbReference type="GO" id="GO:0005737">
    <property type="term" value="C:cytoplasm"/>
    <property type="evidence" value="ECO:0007669"/>
    <property type="project" value="TreeGrafter"/>
</dbReference>
<keyword evidence="2" id="KW-1185">Reference proteome</keyword>